<dbReference type="InterPro" id="IPR036872">
    <property type="entry name" value="CH_dom_sf"/>
</dbReference>
<feature type="region of interest" description="Disordered" evidence="6">
    <location>
        <begin position="866"/>
        <end position="909"/>
    </location>
</feature>
<feature type="compositionally biased region" description="Gly residues" evidence="6">
    <location>
        <begin position="1452"/>
        <end position="1466"/>
    </location>
</feature>
<dbReference type="PANTHER" id="PTHR14919:SF0">
    <property type="entry name" value="SPERM FLAGELLAR PROTEIN 2"/>
    <property type="match status" value="1"/>
</dbReference>
<dbReference type="STRING" id="109895.A0A507DS79"/>
<dbReference type="CDD" id="cd01428">
    <property type="entry name" value="ADK"/>
    <property type="match status" value="1"/>
</dbReference>
<evidence type="ECO:0000259" key="9">
    <source>
        <dbReference type="Pfam" id="PF24082"/>
    </source>
</evidence>
<feature type="compositionally biased region" description="Basic residues" evidence="6">
    <location>
        <begin position="883"/>
        <end position="893"/>
    </location>
</feature>
<dbReference type="InterPro" id="IPR000850">
    <property type="entry name" value="Adenylat/UMP-CMP_kin"/>
</dbReference>
<keyword evidence="11" id="KW-1185">Reference proteome</keyword>
<keyword evidence="5" id="KW-0175">Coiled coil</keyword>
<evidence type="ECO:0000313" key="10">
    <source>
        <dbReference type="EMBL" id="TPX54105.1"/>
    </source>
</evidence>
<feature type="region of interest" description="Disordered" evidence="6">
    <location>
        <begin position="1027"/>
        <end position="1202"/>
    </location>
</feature>
<dbReference type="SUPFAM" id="SSF52540">
    <property type="entry name" value="P-loop containing nucleoside triphosphate hydrolases"/>
    <property type="match status" value="1"/>
</dbReference>
<feature type="compositionally biased region" description="Basic and acidic residues" evidence="6">
    <location>
        <begin position="1161"/>
        <end position="1175"/>
    </location>
</feature>
<dbReference type="GO" id="GO:0004017">
    <property type="term" value="F:AMP kinase activity"/>
    <property type="evidence" value="ECO:0007669"/>
    <property type="project" value="InterPro"/>
</dbReference>
<organism evidence="10 11">
    <name type="scientific">Powellomyces hirtus</name>
    <dbReference type="NCBI Taxonomy" id="109895"/>
    <lineage>
        <taxon>Eukaryota</taxon>
        <taxon>Fungi</taxon>
        <taxon>Fungi incertae sedis</taxon>
        <taxon>Chytridiomycota</taxon>
        <taxon>Chytridiomycota incertae sedis</taxon>
        <taxon>Chytridiomycetes</taxon>
        <taxon>Spizellomycetales</taxon>
        <taxon>Powellomycetaceae</taxon>
        <taxon>Powellomyces</taxon>
    </lineage>
</organism>
<feature type="compositionally biased region" description="Basic and acidic residues" evidence="6">
    <location>
        <begin position="1027"/>
        <end position="1036"/>
    </location>
</feature>
<feature type="region of interest" description="Disordered" evidence="6">
    <location>
        <begin position="1885"/>
        <end position="1943"/>
    </location>
</feature>
<dbReference type="InterPro" id="IPR011992">
    <property type="entry name" value="EF-hand-dom_pair"/>
</dbReference>
<keyword evidence="2" id="KW-0808">Transferase</keyword>
<dbReference type="Gene3D" id="3.40.50.300">
    <property type="entry name" value="P-loop containing nucleotide triphosphate hydrolases"/>
    <property type="match status" value="1"/>
</dbReference>
<dbReference type="InterPro" id="IPR054517">
    <property type="entry name" value="SPEF2_D5"/>
</dbReference>
<evidence type="ECO:0000259" key="8">
    <source>
        <dbReference type="Pfam" id="PF22946"/>
    </source>
</evidence>
<feature type="compositionally biased region" description="Basic and acidic residues" evidence="6">
    <location>
        <begin position="254"/>
        <end position="272"/>
    </location>
</feature>
<dbReference type="InterPro" id="IPR036193">
    <property type="entry name" value="ADK_active_lid_dom_sf"/>
</dbReference>
<dbReference type="GO" id="GO:0005737">
    <property type="term" value="C:cytoplasm"/>
    <property type="evidence" value="ECO:0007669"/>
    <property type="project" value="UniProtKB-ARBA"/>
</dbReference>
<accession>A0A507DS79</accession>
<feature type="region of interest" description="Disordered" evidence="6">
    <location>
        <begin position="183"/>
        <end position="275"/>
    </location>
</feature>
<feature type="region of interest" description="Disordered" evidence="6">
    <location>
        <begin position="295"/>
        <end position="378"/>
    </location>
</feature>
<evidence type="ECO:0000256" key="1">
    <source>
        <dbReference type="ARBA" id="ARBA00007220"/>
    </source>
</evidence>
<feature type="domain" description="CPC1/SPEF2" evidence="8">
    <location>
        <begin position="473"/>
        <end position="606"/>
    </location>
</feature>
<feature type="coiled-coil region" evidence="5">
    <location>
        <begin position="513"/>
        <end position="562"/>
    </location>
</feature>
<dbReference type="SUPFAM" id="SSF57774">
    <property type="entry name" value="Microbial and mitochondrial ADK, insert 'zinc finger' domain"/>
    <property type="match status" value="1"/>
</dbReference>
<evidence type="ECO:0000256" key="6">
    <source>
        <dbReference type="SAM" id="MobiDB-lite"/>
    </source>
</evidence>
<evidence type="ECO:0000256" key="4">
    <source>
        <dbReference type="ARBA" id="ARBA00022777"/>
    </source>
</evidence>
<dbReference type="InterPro" id="IPR010441">
    <property type="entry name" value="CH_2"/>
</dbReference>
<dbReference type="Gene3D" id="1.10.418.10">
    <property type="entry name" value="Calponin-like domain"/>
    <property type="match status" value="1"/>
</dbReference>
<evidence type="ECO:0000256" key="3">
    <source>
        <dbReference type="ARBA" id="ARBA00022741"/>
    </source>
</evidence>
<comment type="caution">
    <text evidence="10">The sequence shown here is derived from an EMBL/GenBank/DDBJ whole genome shotgun (WGS) entry which is preliminary data.</text>
</comment>
<feature type="domain" description="CH-like" evidence="7">
    <location>
        <begin position="5"/>
        <end position="104"/>
    </location>
</feature>
<dbReference type="Proteomes" id="UP000318582">
    <property type="component" value="Unassembled WGS sequence"/>
</dbReference>
<dbReference type="Pfam" id="PF06294">
    <property type="entry name" value="CH_2"/>
    <property type="match status" value="1"/>
</dbReference>
<feature type="compositionally biased region" description="Basic and acidic residues" evidence="6">
    <location>
        <begin position="1186"/>
        <end position="1195"/>
    </location>
</feature>
<protein>
    <submittedName>
        <fullName evidence="10">Adenylate kinase</fullName>
    </submittedName>
</protein>
<feature type="compositionally biased region" description="Polar residues" evidence="6">
    <location>
        <begin position="1906"/>
        <end position="1920"/>
    </location>
</feature>
<keyword evidence="4 10" id="KW-0418">Kinase</keyword>
<feature type="compositionally biased region" description="Basic and acidic residues" evidence="6">
    <location>
        <begin position="358"/>
        <end position="369"/>
    </location>
</feature>
<sequence>MSHILAQWLNTTIHPPSPVKPADLDKQYASGYQFCKLLQAFDLVPEASAAQITDADHSDAVVRNWTIVERVLREKLGVVVGSSDACELVRARPGAAAKLLYQIKSAVSAHGFGLPVVPTLAPNSAKVTASELADQRRLPSYPSSPRVASPVVASFVERNTKKAFEEHEHEAFARLLRDKLAKETTLRGQSKGRKSPSLKGRDYVPLQDRLRNGPHTSEVTSFRPRGASAAEPMEVDFDRSTTPAIPENEPAPIVKRERPVKPDQHQRRKDQSVETLRAEIAGFEKRLREFRHEFPGAHKTGAPPVTSTPSTPQHLAPEAHRLRDRRRSSSTSHERSTPSHDHLASHDRANRRMSRSSRGGDHPEPLRKEEDEDDIDEYGSAPLDAATIKKFVMLQAAMDPPHHLKMMARALPPIQDMATQKKEYLENIRLRKLEDEGSRHEREQRRRKRALEDQRLQEEREVAQLEEVALSKLLRQSKQERRIAEHLLKVRHERQVMRENRIFLEHQYTKRRQKDYEEALAREYDLCERARKEYRRATALQLEQHREILEDKKREKHRKRERDCRDIVLDVLQLAMKVSDFRTLNDGRDVPKKFLEEWKLLFGHIKPLTKQYNPDLEKDVLESTLYETTEPVQPLTAAAATAAAAPDAITAMSAAAAAKAEKDTVALGIKVLDDKEFEDYLTGKGDWSYSTDLSQKVLRNKALGKMIGTILDMTAPPDPIIETARLPAVPLKLALIGKPFAGKRTVAKRLAAKYHLTVLSVDELIKNTIRSPGEPLPSATPATPGDADKGTSNKGNGGASPRVNLGAKVEINMLEGGSPDDALLVNLVVEAIQKLLPPDDASGESGGFILADFPRTRAQAQLLEKELSGYEDPKPVKPGNLKRTPKEKTRRRSQIAPTDPQQLEPKTGNVQSGLDAVIMLDVPNEVAYDRASGRRIDPVTGKMYHLESNPPPVDDPGLMDRVTTLNEDESEGNQVHYQVTAFEDQHEPLKEWFSRFNNLQVVDGSTTFDHAYESAEIIVTHLIERKEREKERKAADTLDGGTDSLKDEEHSNGELVTEDATARNAPITVPESEPGGGKAHDSEARLATSAAMDEEKKTKAPSGRVRLVTPAATATPAASAAGATPAGTAAAATGKPPPAPSDKTGTAGLASAGPGRAGASARDRVAGGEPKDMPKRPPMTAGSERPMTEATERSTDPSPPMLTRVTTADGKRLPSKELAEVLADEWATIESTYTDTLKFAFRSLRREKEAVLRYFYTTKVNFRRFLERPDHKQQLVELFQVEFNHVEDDLRSDPDAKAELHQRAEDLRDKLWDMSDKRKDEAEAERVLIVEDKWVEEHFMIIANVYIAMVQAEMDRYLGTKLLAADYFRDAYGMVLNDVTRTPLKIPLISTNAAPAIDIGALVLNSSTESSHKLHRREAVGSADSRLPTGTGTGARPPGKSGLANTGKDASQGGGAAIGGGGGGGAGGPAALGNAKKGPAAAPPGRMASVVEVNKHFTPIVGGPMSDRELLLQDNDLSVYADVLNACDIGLGLLGQHDDGNANAADKDKKDKKKSVVSEMADAKVSEVKGALPSGIAEPDMDMMPEYQQIVDREDQLLRRKLERLKAHALENLRSLRSKGIEVFTLLDDWISTRFGCEMDAVREMLNVIKEAIEAEAKLPNRLALHGEKFKVDFGLLMYEPDPEPRPPSPVEKQMSDQFTVAQLGALAQQFRGVSGNGMTSWREFIDCFQRLAAVSVGTEQLPDQYAQLDASQLQQICATLDPYETGFVNWRKFLMLAARVLPVPTIDYLLELKSAYKTSSSNHSNSGSISRGGGFSGAALPSATTTGPWKVSRADYMNVTLWFEEDGDAGRGSGNSGDVFDAKFDRPGKLKEALYTFFEDVSDSTTRATSGGKTLARAGGDDQAMRSSGDPSTRITTAAGNPVNYDGRSLENVSPATDEPTAEFINVPSRRGSANLLSIERSGSGPVVSIAATDAQEGPSGSGAAPSAPPSPSVATAAVLPSYFDAFGFLMSCCLDPSPKIGLQKAFAVASDNDDGACTLQQVYEVFHFGLTIVEETHRLPHVHSIEDPFPMEMLSRMFEDMGAAGGESAPATMTFEHFLSASESYPQLNSCGLYQIDDPTIVAIKSRPSSAM</sequence>
<feature type="compositionally biased region" description="Basic and acidic residues" evidence="6">
    <location>
        <begin position="332"/>
        <end position="350"/>
    </location>
</feature>
<dbReference type="PANTHER" id="PTHR14919">
    <property type="entry name" value="KPL2-RELATED"/>
    <property type="match status" value="1"/>
</dbReference>
<feature type="coiled-coil region" evidence="5">
    <location>
        <begin position="441"/>
        <end position="468"/>
    </location>
</feature>
<gene>
    <name evidence="10" type="ORF">PhCBS80983_g06054</name>
</gene>
<dbReference type="GO" id="GO:0005524">
    <property type="term" value="F:ATP binding"/>
    <property type="evidence" value="ECO:0007669"/>
    <property type="project" value="InterPro"/>
</dbReference>
<reference evidence="10 11" key="1">
    <citation type="journal article" date="2019" name="Sci. Rep.">
        <title>Comparative genomics of chytrid fungi reveal insights into the obligate biotrophic and pathogenic lifestyle of Synchytrium endobioticum.</title>
        <authorList>
            <person name="van de Vossenberg B.T.L.H."/>
            <person name="Warris S."/>
            <person name="Nguyen H.D.T."/>
            <person name="van Gent-Pelzer M.P.E."/>
            <person name="Joly D.L."/>
            <person name="van de Geest H.C."/>
            <person name="Bonants P.J.M."/>
            <person name="Smith D.S."/>
            <person name="Levesque C.A."/>
            <person name="van der Lee T.A.J."/>
        </authorList>
    </citation>
    <scope>NUCLEOTIDE SEQUENCE [LARGE SCALE GENOMIC DNA]</scope>
    <source>
        <strain evidence="10 11">CBS 809.83</strain>
    </source>
</reference>
<name>A0A507DS79_9FUNG</name>
<feature type="region of interest" description="Disordered" evidence="6">
    <location>
        <begin position="770"/>
        <end position="803"/>
    </location>
</feature>
<evidence type="ECO:0000256" key="5">
    <source>
        <dbReference type="SAM" id="Coils"/>
    </source>
</evidence>
<proteinExistence type="inferred from homology"/>
<keyword evidence="3" id="KW-0547">Nucleotide-binding</keyword>
<feature type="region of interest" description="Disordered" evidence="6">
    <location>
        <begin position="1408"/>
        <end position="1466"/>
    </location>
</feature>
<feature type="domain" description="SPEF2 C-terminal" evidence="9">
    <location>
        <begin position="1698"/>
        <end position="1803"/>
    </location>
</feature>
<feature type="compositionally biased region" description="Basic and acidic residues" evidence="6">
    <location>
        <begin position="866"/>
        <end position="875"/>
    </location>
</feature>
<dbReference type="InterPro" id="IPR027417">
    <property type="entry name" value="P-loop_NTPase"/>
</dbReference>
<dbReference type="Pfam" id="PF22946">
    <property type="entry name" value="SPEF2_D5"/>
    <property type="match status" value="1"/>
</dbReference>
<evidence type="ECO:0000256" key="2">
    <source>
        <dbReference type="ARBA" id="ARBA00022679"/>
    </source>
</evidence>
<evidence type="ECO:0000313" key="11">
    <source>
        <dbReference type="Proteomes" id="UP000318582"/>
    </source>
</evidence>
<dbReference type="SUPFAM" id="SSF47473">
    <property type="entry name" value="EF-hand"/>
    <property type="match status" value="1"/>
</dbReference>
<dbReference type="InterPro" id="IPR056199">
    <property type="entry name" value="SPEF2_C"/>
</dbReference>
<dbReference type="InterPro" id="IPR052634">
    <property type="entry name" value="Sperm_flagellar-bone_growth"/>
</dbReference>
<evidence type="ECO:0000259" key="7">
    <source>
        <dbReference type="Pfam" id="PF06294"/>
    </source>
</evidence>
<dbReference type="EMBL" id="QEAQ01000172">
    <property type="protein sequence ID" value="TPX54105.1"/>
    <property type="molecule type" value="Genomic_DNA"/>
</dbReference>
<comment type="similarity">
    <text evidence="1">Belongs to the adenylate kinase family.</text>
</comment>
<dbReference type="Pfam" id="PF24082">
    <property type="entry name" value="SPEF2_C"/>
    <property type="match status" value="1"/>
</dbReference>
<feature type="compositionally biased region" description="Low complexity" evidence="6">
    <location>
        <begin position="1109"/>
        <end position="1134"/>
    </location>
</feature>
<feature type="compositionally biased region" description="Low complexity" evidence="6">
    <location>
        <begin position="1147"/>
        <end position="1160"/>
    </location>
</feature>